<proteinExistence type="predicted"/>
<dbReference type="InterPro" id="IPR015797">
    <property type="entry name" value="NUDIX_hydrolase-like_dom_sf"/>
</dbReference>
<dbReference type="GO" id="GO:0003824">
    <property type="term" value="F:catalytic activity"/>
    <property type="evidence" value="ECO:0007669"/>
    <property type="project" value="UniProtKB-ARBA"/>
</dbReference>
<dbReference type="EMBL" id="WMET01000006">
    <property type="protein sequence ID" value="MYL21691.1"/>
    <property type="molecule type" value="Genomic_DNA"/>
</dbReference>
<dbReference type="SUPFAM" id="SSF55811">
    <property type="entry name" value="Nudix"/>
    <property type="match status" value="1"/>
</dbReference>
<sequence>MDELLDIFNEKEEKTGVKAREEVHRDGDWHETFHCWVLTKSDSEWHMLLQKRAFDKADYPGFYDITAAGHIESGEGLIPGGLREIREELGLSLERSDLTPAGYVKEELSGKGMVDREICRLFFYTWTGGDMPIGHEVADVLAVPLKQLSPWLTGEKERVTGVSVCTGKTEDMKAVSLVPHTSVYRHHLISAVSEYVEKL</sequence>
<gene>
    <name evidence="2" type="ORF">GLW04_17470</name>
</gene>
<dbReference type="Pfam" id="PF00293">
    <property type="entry name" value="NUDIX"/>
    <property type="match status" value="1"/>
</dbReference>
<feature type="domain" description="Nudix hydrolase" evidence="1">
    <location>
        <begin position="28"/>
        <end position="165"/>
    </location>
</feature>
<dbReference type="InterPro" id="IPR000086">
    <property type="entry name" value="NUDIX_hydrolase_dom"/>
</dbReference>
<comment type="caution">
    <text evidence="2">The sequence shown here is derived from an EMBL/GenBank/DDBJ whole genome shotgun (WGS) entry which is preliminary data.</text>
</comment>
<evidence type="ECO:0000259" key="1">
    <source>
        <dbReference type="PROSITE" id="PS51462"/>
    </source>
</evidence>
<dbReference type="RefSeq" id="WP_160839640.1">
    <property type="nucleotide sequence ID" value="NZ_WMET01000006.1"/>
</dbReference>
<protein>
    <submittedName>
        <fullName evidence="2">NUDIX domain-containing protein</fullName>
    </submittedName>
</protein>
<dbReference type="PANTHER" id="PTHR10885">
    <property type="entry name" value="ISOPENTENYL-DIPHOSPHATE DELTA-ISOMERASE"/>
    <property type="match status" value="1"/>
</dbReference>
<organism evidence="2 3">
    <name type="scientific">Halobacillus litoralis</name>
    <dbReference type="NCBI Taxonomy" id="45668"/>
    <lineage>
        <taxon>Bacteria</taxon>
        <taxon>Bacillati</taxon>
        <taxon>Bacillota</taxon>
        <taxon>Bacilli</taxon>
        <taxon>Bacillales</taxon>
        <taxon>Bacillaceae</taxon>
        <taxon>Halobacillus</taxon>
    </lineage>
</organism>
<evidence type="ECO:0000313" key="3">
    <source>
        <dbReference type="Proteomes" id="UP000460949"/>
    </source>
</evidence>
<dbReference type="PANTHER" id="PTHR10885:SF0">
    <property type="entry name" value="ISOPENTENYL-DIPHOSPHATE DELTA-ISOMERASE"/>
    <property type="match status" value="1"/>
</dbReference>
<reference evidence="2 3" key="1">
    <citation type="submission" date="2019-11" db="EMBL/GenBank/DDBJ databases">
        <title>Genome sequences of 17 halophilic strains isolated from different environments.</title>
        <authorList>
            <person name="Furrow R.E."/>
        </authorList>
    </citation>
    <scope>NUCLEOTIDE SEQUENCE [LARGE SCALE GENOMIC DNA]</scope>
    <source>
        <strain evidence="2 3">22511_23_Filter</strain>
    </source>
</reference>
<dbReference type="CDD" id="cd04692">
    <property type="entry name" value="NUDIX_Hydrolase"/>
    <property type="match status" value="1"/>
</dbReference>
<dbReference type="AlphaFoldDB" id="A0A845DVJ6"/>
<dbReference type="Proteomes" id="UP000460949">
    <property type="component" value="Unassembled WGS sequence"/>
</dbReference>
<dbReference type="PROSITE" id="PS51462">
    <property type="entry name" value="NUDIX"/>
    <property type="match status" value="1"/>
</dbReference>
<name>A0A845DVJ6_9BACI</name>
<dbReference type="Gene3D" id="3.90.79.10">
    <property type="entry name" value="Nucleoside Triphosphate Pyrophosphohydrolase"/>
    <property type="match status" value="1"/>
</dbReference>
<evidence type="ECO:0000313" key="2">
    <source>
        <dbReference type="EMBL" id="MYL21691.1"/>
    </source>
</evidence>
<accession>A0A845DVJ6</accession>